<evidence type="ECO:0000259" key="13">
    <source>
        <dbReference type="Pfam" id="PF07715"/>
    </source>
</evidence>
<evidence type="ECO:0000313" key="15">
    <source>
        <dbReference type="Proteomes" id="UP000322084"/>
    </source>
</evidence>
<comment type="subcellular location">
    <subcellularLocation>
        <location evidence="1 10">Cell outer membrane</location>
        <topology evidence="1 10">Multi-pass membrane protein</topology>
    </subcellularLocation>
</comment>
<dbReference type="InterPro" id="IPR037066">
    <property type="entry name" value="Plug_dom_sf"/>
</dbReference>
<organism evidence="14 15">
    <name type="scientific">Iodidimonas gelatinilytica</name>
    <dbReference type="NCBI Taxonomy" id="1236966"/>
    <lineage>
        <taxon>Bacteria</taxon>
        <taxon>Pseudomonadati</taxon>
        <taxon>Pseudomonadota</taxon>
        <taxon>Alphaproteobacteria</taxon>
        <taxon>Iodidimonadales</taxon>
        <taxon>Iodidimonadaceae</taxon>
        <taxon>Iodidimonas</taxon>
    </lineage>
</organism>
<dbReference type="Gene3D" id="2.170.130.10">
    <property type="entry name" value="TonB-dependent receptor, plug domain"/>
    <property type="match status" value="1"/>
</dbReference>
<dbReference type="InterPro" id="IPR012910">
    <property type="entry name" value="Plug_dom"/>
</dbReference>
<feature type="domain" description="TonB-dependent receptor-like beta-barrel" evidence="12">
    <location>
        <begin position="306"/>
        <end position="682"/>
    </location>
</feature>
<evidence type="ECO:0000256" key="11">
    <source>
        <dbReference type="RuleBase" id="RU003357"/>
    </source>
</evidence>
<keyword evidence="9 10" id="KW-0998">Cell outer membrane</keyword>
<protein>
    <submittedName>
        <fullName evidence="14">TonB-dependent receptor</fullName>
    </submittedName>
</protein>
<comment type="similarity">
    <text evidence="10 11">Belongs to the TonB-dependent receptor family.</text>
</comment>
<evidence type="ECO:0000256" key="9">
    <source>
        <dbReference type="ARBA" id="ARBA00023237"/>
    </source>
</evidence>
<evidence type="ECO:0000256" key="8">
    <source>
        <dbReference type="ARBA" id="ARBA00023170"/>
    </source>
</evidence>
<keyword evidence="5" id="KW-0732">Signal</keyword>
<dbReference type="GO" id="GO:0044718">
    <property type="term" value="P:siderophore transmembrane transport"/>
    <property type="evidence" value="ECO:0007669"/>
    <property type="project" value="TreeGrafter"/>
</dbReference>
<sequence length="723" mass="79924">MFGKYILMLRSMKSRRLNARAKARACQTASALVFGLLIHMPFTVQGWAASLEEEGADGPKNRSIVEEIIVTEDRKGSMTAPGLEEARRRMTRISGAVDLVAAEEFGQEYVEHLGDMLRMTPGVLAQERYSEEIRLSIRGSGLGLNFHLRGVELLLDGTPINFSDGFGDFQEIDSRLVRYLEVYKGGNGFDFGAASLGGAINVVSPTGRTAADANSLMVEGGSFGTAKVTGMMARAGDDWDFFAGATGVHSDQFRDHSTQITGRFTTNVGIKLSEQVETRFYLIANHINQEIPGSLDFDTALTDRKQAVQNNIDNDWARNIRSLRLINKTSVQMGASGQLDFGAYGTIRDLDHPIFVFIDDEVRDYGLFGRYTDSLSLAGLRHDITLGMTARRSTIDDDWFVNEGGRRGFHIQSTQQDASIIQGYATDQIYLTDTFALDLGLQAFATKRDYTDNFDPINDDVVNYSALNPKFGLLWDVAPRTQIWTNITKSAEPPAFSELVQRPILQFVELEKQTSWTAEVGTRGAMGPLAWDVTLYRAWIEGEFLRFAIDGNIPANSFNADDTIHQGLEAGLHLTAAEGLFGRDDTRLIIEGAYTLSDFFFQNDEQFGNNQLAVTVRHLLNAEVRLEEPDRFHIAMTLEWAPKAPWVDFANTLRATDYAVFGLKAGATIADGLEFYANVQNITNKRYISTFSNVIDASVDGTALNVFTPGDGIGVFAGIKASF</sequence>
<evidence type="ECO:0000256" key="3">
    <source>
        <dbReference type="ARBA" id="ARBA00022452"/>
    </source>
</evidence>
<keyword evidence="8 14" id="KW-0675">Receptor</keyword>
<dbReference type="Gene3D" id="2.40.170.20">
    <property type="entry name" value="TonB-dependent receptor, beta-barrel domain"/>
    <property type="match status" value="1"/>
</dbReference>
<evidence type="ECO:0000256" key="10">
    <source>
        <dbReference type="PROSITE-ProRule" id="PRU01360"/>
    </source>
</evidence>
<evidence type="ECO:0000313" key="14">
    <source>
        <dbReference type="EMBL" id="GEQ98710.1"/>
    </source>
</evidence>
<dbReference type="Pfam" id="PF07715">
    <property type="entry name" value="Plug"/>
    <property type="match status" value="1"/>
</dbReference>
<keyword evidence="4 10" id="KW-0812">Transmembrane</keyword>
<keyword evidence="7 10" id="KW-0472">Membrane</keyword>
<keyword evidence="2 10" id="KW-0813">Transport</keyword>
<dbReference type="GO" id="GO:0009279">
    <property type="term" value="C:cell outer membrane"/>
    <property type="evidence" value="ECO:0007669"/>
    <property type="project" value="UniProtKB-SubCell"/>
</dbReference>
<evidence type="ECO:0000256" key="1">
    <source>
        <dbReference type="ARBA" id="ARBA00004571"/>
    </source>
</evidence>
<evidence type="ECO:0000256" key="2">
    <source>
        <dbReference type="ARBA" id="ARBA00022448"/>
    </source>
</evidence>
<evidence type="ECO:0000256" key="7">
    <source>
        <dbReference type="ARBA" id="ARBA00023136"/>
    </source>
</evidence>
<dbReference type="PANTHER" id="PTHR30069">
    <property type="entry name" value="TONB-DEPENDENT OUTER MEMBRANE RECEPTOR"/>
    <property type="match status" value="1"/>
</dbReference>
<dbReference type="Pfam" id="PF00593">
    <property type="entry name" value="TonB_dep_Rec_b-barrel"/>
    <property type="match status" value="1"/>
</dbReference>
<reference evidence="14 15" key="1">
    <citation type="submission" date="2019-09" db="EMBL/GenBank/DDBJ databases">
        <title>NBRP : Genome information of microbial organism related human and environment.</title>
        <authorList>
            <person name="Hattori M."/>
            <person name="Oshima K."/>
            <person name="Inaba H."/>
            <person name="Suda W."/>
            <person name="Sakamoto M."/>
            <person name="Iino T."/>
            <person name="Kitahara M."/>
            <person name="Oshida Y."/>
            <person name="Iida T."/>
            <person name="Kudo T."/>
            <person name="Itoh T."/>
            <person name="Ohkuma M."/>
        </authorList>
    </citation>
    <scope>NUCLEOTIDE SEQUENCE [LARGE SCALE GENOMIC DNA]</scope>
    <source>
        <strain evidence="14 15">Hi-2</strain>
    </source>
</reference>
<evidence type="ECO:0000259" key="12">
    <source>
        <dbReference type="Pfam" id="PF00593"/>
    </source>
</evidence>
<dbReference type="PROSITE" id="PS52016">
    <property type="entry name" value="TONB_DEPENDENT_REC_3"/>
    <property type="match status" value="1"/>
</dbReference>
<keyword evidence="3 10" id="KW-1134">Transmembrane beta strand</keyword>
<dbReference type="InterPro" id="IPR039426">
    <property type="entry name" value="TonB-dep_rcpt-like"/>
</dbReference>
<accession>A0A5A7MRX2</accession>
<dbReference type="InterPro" id="IPR036942">
    <property type="entry name" value="Beta-barrel_TonB_sf"/>
</dbReference>
<feature type="domain" description="TonB-dependent receptor plug" evidence="13">
    <location>
        <begin position="93"/>
        <end position="199"/>
    </location>
</feature>
<dbReference type="Proteomes" id="UP000322084">
    <property type="component" value="Unassembled WGS sequence"/>
</dbReference>
<keyword evidence="6 11" id="KW-0798">TonB box</keyword>
<dbReference type="GO" id="GO:0015344">
    <property type="term" value="F:siderophore uptake transmembrane transporter activity"/>
    <property type="evidence" value="ECO:0007669"/>
    <property type="project" value="TreeGrafter"/>
</dbReference>
<dbReference type="PANTHER" id="PTHR30069:SF29">
    <property type="entry name" value="HEMOGLOBIN AND HEMOGLOBIN-HAPTOGLOBIN-BINDING PROTEIN 1-RELATED"/>
    <property type="match status" value="1"/>
</dbReference>
<evidence type="ECO:0000256" key="6">
    <source>
        <dbReference type="ARBA" id="ARBA00023077"/>
    </source>
</evidence>
<comment type="caution">
    <text evidence="14">The sequence shown here is derived from an EMBL/GenBank/DDBJ whole genome shotgun (WGS) entry which is preliminary data.</text>
</comment>
<dbReference type="EMBL" id="BKCL01000008">
    <property type="protein sequence ID" value="GEQ98710.1"/>
    <property type="molecule type" value="Genomic_DNA"/>
</dbReference>
<dbReference type="SUPFAM" id="SSF56935">
    <property type="entry name" value="Porins"/>
    <property type="match status" value="1"/>
</dbReference>
<evidence type="ECO:0000256" key="4">
    <source>
        <dbReference type="ARBA" id="ARBA00022692"/>
    </source>
</evidence>
<gene>
    <name evidence="14" type="ORF">JCM17844_23470</name>
</gene>
<proteinExistence type="inferred from homology"/>
<dbReference type="InterPro" id="IPR000531">
    <property type="entry name" value="Beta-barrel_TonB"/>
</dbReference>
<name>A0A5A7MRX2_9PROT</name>
<evidence type="ECO:0000256" key="5">
    <source>
        <dbReference type="ARBA" id="ARBA00022729"/>
    </source>
</evidence>
<dbReference type="AlphaFoldDB" id="A0A5A7MRX2"/>